<protein>
    <submittedName>
        <fullName evidence="1">Uncharacterized protein</fullName>
    </submittedName>
</protein>
<proteinExistence type="predicted"/>
<evidence type="ECO:0000313" key="1">
    <source>
        <dbReference type="EMBL" id="MQL79841.1"/>
    </source>
</evidence>
<gene>
    <name evidence="1" type="ORF">Taro_012294</name>
</gene>
<evidence type="ECO:0000313" key="2">
    <source>
        <dbReference type="Proteomes" id="UP000652761"/>
    </source>
</evidence>
<accession>A0A843U8M5</accession>
<dbReference type="Proteomes" id="UP000652761">
    <property type="component" value="Unassembled WGS sequence"/>
</dbReference>
<keyword evidence="2" id="KW-1185">Reference proteome</keyword>
<dbReference type="AlphaFoldDB" id="A0A843U8M5"/>
<reference evidence="1" key="1">
    <citation type="submission" date="2017-07" db="EMBL/GenBank/DDBJ databases">
        <title>Taro Niue Genome Assembly and Annotation.</title>
        <authorList>
            <person name="Atibalentja N."/>
            <person name="Keating K."/>
            <person name="Fields C.J."/>
        </authorList>
    </citation>
    <scope>NUCLEOTIDE SEQUENCE</scope>
    <source>
        <strain evidence="1">Niue_2</strain>
        <tissue evidence="1">Leaf</tissue>
    </source>
</reference>
<comment type="caution">
    <text evidence="1">The sequence shown here is derived from an EMBL/GenBank/DDBJ whole genome shotgun (WGS) entry which is preliminary data.</text>
</comment>
<organism evidence="1 2">
    <name type="scientific">Colocasia esculenta</name>
    <name type="common">Wild taro</name>
    <name type="synonym">Arum esculentum</name>
    <dbReference type="NCBI Taxonomy" id="4460"/>
    <lineage>
        <taxon>Eukaryota</taxon>
        <taxon>Viridiplantae</taxon>
        <taxon>Streptophyta</taxon>
        <taxon>Embryophyta</taxon>
        <taxon>Tracheophyta</taxon>
        <taxon>Spermatophyta</taxon>
        <taxon>Magnoliopsida</taxon>
        <taxon>Liliopsida</taxon>
        <taxon>Araceae</taxon>
        <taxon>Aroideae</taxon>
        <taxon>Colocasieae</taxon>
        <taxon>Colocasia</taxon>
    </lineage>
</organism>
<dbReference type="EMBL" id="NMUH01000478">
    <property type="protein sequence ID" value="MQL79841.1"/>
    <property type="molecule type" value="Genomic_DNA"/>
</dbReference>
<name>A0A843U8M5_COLES</name>
<sequence length="130" mass="14319">MDPRGAGPASGFVSLSRSLRSSAFSFFNPPSLEISYFLFVIQSCDLLNSVGRVEVLEQCRRALELLKDSDVEEGGGSSAYPEEIRIRTCPMGYSSLNYSVSWNQGLSIGTWLQRVKVVLVDEAKRSLFSG</sequence>